<evidence type="ECO:0000256" key="1">
    <source>
        <dbReference type="ARBA" id="ARBA00023015"/>
    </source>
</evidence>
<sequence length="343" mass="36578">MTALELCPARPTLADVARAAGVSSATASRVLNGLPRVRPETRRQVESAMAALGYERQRAVKVAAQARTRSIAFVVCEEGLRLFSDPYFARVVVGVNRVVTAAGLQLVLLPVPSTRDCQAPAMHYLSGGHVDGALFVSMHGRSPLDLDRIDVPVVIGGRPVLDGEDGQVSYVDADNLGGAAKAVRHLVDSGRSVIATVAGPRDMTVGLDRLAGYRRVMADAERSDHGLVFFGDFSQASGEHAAVRLLERRPDVDAIFTASDLMAVGVLRALRRAGRRVPDDVAVIGFDDLPIGRHTDPPLTTVRQPVEEMGARMTRELLALIAGGSSGPRRVVLDTELVLRASA</sequence>
<keyword evidence="2 5" id="KW-0238">DNA-binding</keyword>
<dbReference type="PROSITE" id="PS00356">
    <property type="entry name" value="HTH_LACI_1"/>
    <property type="match status" value="1"/>
</dbReference>
<dbReference type="Gene3D" id="1.10.260.40">
    <property type="entry name" value="lambda repressor-like DNA-binding domains"/>
    <property type="match status" value="1"/>
</dbReference>
<reference evidence="5 6" key="1">
    <citation type="submission" date="2020-08" db="EMBL/GenBank/DDBJ databases">
        <title>Sequencing the genomes of 1000 actinobacteria strains.</title>
        <authorList>
            <person name="Klenk H.-P."/>
        </authorList>
    </citation>
    <scope>NUCLEOTIDE SEQUENCE [LARGE SCALE GENOMIC DNA]</scope>
    <source>
        <strain evidence="5 6">DSM 43851</strain>
    </source>
</reference>
<accession>A0A7W9KTY4</accession>
<keyword evidence="3" id="KW-0804">Transcription</keyword>
<dbReference type="InterPro" id="IPR000843">
    <property type="entry name" value="HTH_LacI"/>
</dbReference>
<dbReference type="Gene3D" id="3.40.50.2300">
    <property type="match status" value="2"/>
</dbReference>
<keyword evidence="1" id="KW-0805">Transcription regulation</keyword>
<dbReference type="GO" id="GO:0000976">
    <property type="term" value="F:transcription cis-regulatory region binding"/>
    <property type="evidence" value="ECO:0007669"/>
    <property type="project" value="TreeGrafter"/>
</dbReference>
<dbReference type="SMART" id="SM00354">
    <property type="entry name" value="HTH_LACI"/>
    <property type="match status" value="1"/>
</dbReference>
<dbReference type="PANTHER" id="PTHR30146">
    <property type="entry name" value="LACI-RELATED TRANSCRIPTIONAL REPRESSOR"/>
    <property type="match status" value="1"/>
</dbReference>
<dbReference type="InterPro" id="IPR046335">
    <property type="entry name" value="LacI/GalR-like_sensor"/>
</dbReference>
<evidence type="ECO:0000256" key="2">
    <source>
        <dbReference type="ARBA" id="ARBA00023125"/>
    </source>
</evidence>
<dbReference type="GO" id="GO:0003700">
    <property type="term" value="F:DNA-binding transcription factor activity"/>
    <property type="evidence" value="ECO:0007669"/>
    <property type="project" value="TreeGrafter"/>
</dbReference>
<gene>
    <name evidence="5" type="ORF">BJ998_009178</name>
</gene>
<comment type="caution">
    <text evidence="5">The sequence shown here is derived from an EMBL/GenBank/DDBJ whole genome shotgun (WGS) entry which is preliminary data.</text>
</comment>
<evidence type="ECO:0000256" key="3">
    <source>
        <dbReference type="ARBA" id="ARBA00023163"/>
    </source>
</evidence>
<dbReference type="PROSITE" id="PS50932">
    <property type="entry name" value="HTH_LACI_2"/>
    <property type="match status" value="1"/>
</dbReference>
<name>A0A7W9KTY4_9PSEU</name>
<organism evidence="5 6">
    <name type="scientific">Kutzneria kofuensis</name>
    <dbReference type="NCBI Taxonomy" id="103725"/>
    <lineage>
        <taxon>Bacteria</taxon>
        <taxon>Bacillati</taxon>
        <taxon>Actinomycetota</taxon>
        <taxon>Actinomycetes</taxon>
        <taxon>Pseudonocardiales</taxon>
        <taxon>Pseudonocardiaceae</taxon>
        <taxon>Kutzneria</taxon>
    </lineage>
</organism>
<evidence type="ECO:0000313" key="6">
    <source>
        <dbReference type="Proteomes" id="UP000585638"/>
    </source>
</evidence>
<dbReference type="Pfam" id="PF13377">
    <property type="entry name" value="Peripla_BP_3"/>
    <property type="match status" value="1"/>
</dbReference>
<keyword evidence="6" id="KW-1185">Reference proteome</keyword>
<dbReference type="CDD" id="cd06267">
    <property type="entry name" value="PBP1_LacI_sugar_binding-like"/>
    <property type="match status" value="1"/>
</dbReference>
<evidence type="ECO:0000313" key="5">
    <source>
        <dbReference type="EMBL" id="MBB5897919.1"/>
    </source>
</evidence>
<dbReference type="Proteomes" id="UP000585638">
    <property type="component" value="Unassembled WGS sequence"/>
</dbReference>
<protein>
    <submittedName>
        <fullName evidence="5">DNA-binding LacI/PurR family transcriptional regulator</fullName>
    </submittedName>
</protein>
<dbReference type="AlphaFoldDB" id="A0A7W9KTY4"/>
<dbReference type="Pfam" id="PF00356">
    <property type="entry name" value="LacI"/>
    <property type="match status" value="1"/>
</dbReference>
<dbReference type="InterPro" id="IPR010982">
    <property type="entry name" value="Lambda_DNA-bd_dom_sf"/>
</dbReference>
<dbReference type="EMBL" id="JACHIR010000004">
    <property type="protein sequence ID" value="MBB5897919.1"/>
    <property type="molecule type" value="Genomic_DNA"/>
</dbReference>
<dbReference type="SUPFAM" id="SSF47413">
    <property type="entry name" value="lambda repressor-like DNA-binding domains"/>
    <property type="match status" value="1"/>
</dbReference>
<dbReference type="SUPFAM" id="SSF53822">
    <property type="entry name" value="Periplasmic binding protein-like I"/>
    <property type="match status" value="1"/>
</dbReference>
<dbReference type="CDD" id="cd01392">
    <property type="entry name" value="HTH_LacI"/>
    <property type="match status" value="1"/>
</dbReference>
<feature type="domain" description="HTH lacI-type" evidence="4">
    <location>
        <begin position="11"/>
        <end position="65"/>
    </location>
</feature>
<dbReference type="RefSeq" id="WP_184870400.1">
    <property type="nucleotide sequence ID" value="NZ_BAAAWY010000048.1"/>
</dbReference>
<evidence type="ECO:0000259" key="4">
    <source>
        <dbReference type="PROSITE" id="PS50932"/>
    </source>
</evidence>
<dbReference type="PANTHER" id="PTHR30146:SF109">
    <property type="entry name" value="HTH-TYPE TRANSCRIPTIONAL REGULATOR GALS"/>
    <property type="match status" value="1"/>
</dbReference>
<proteinExistence type="predicted"/>
<dbReference type="PRINTS" id="PR00036">
    <property type="entry name" value="HTHLACI"/>
</dbReference>
<dbReference type="InterPro" id="IPR028082">
    <property type="entry name" value="Peripla_BP_I"/>
</dbReference>